<feature type="region of interest" description="Disordered" evidence="1">
    <location>
        <begin position="220"/>
        <end position="298"/>
    </location>
</feature>
<feature type="region of interest" description="Disordered" evidence="1">
    <location>
        <begin position="90"/>
        <end position="206"/>
    </location>
</feature>
<reference evidence="2" key="2">
    <citation type="submission" date="2021-09" db="EMBL/GenBank/DDBJ databases">
        <authorList>
            <person name="Jia N."/>
            <person name="Wang J."/>
            <person name="Shi W."/>
            <person name="Du L."/>
            <person name="Sun Y."/>
            <person name="Zhan W."/>
            <person name="Jiang J."/>
            <person name="Wang Q."/>
            <person name="Zhang B."/>
            <person name="Ji P."/>
            <person name="Sakyi L.B."/>
            <person name="Cui X."/>
            <person name="Yuan T."/>
            <person name="Jiang B."/>
            <person name="Yang W."/>
            <person name="Lam T.T.-Y."/>
            <person name="Chang Q."/>
            <person name="Ding S."/>
            <person name="Wang X."/>
            <person name="Zhu J."/>
            <person name="Ruan X."/>
            <person name="Zhao L."/>
            <person name="Wei J."/>
            <person name="Que T."/>
            <person name="Du C."/>
            <person name="Cheng J."/>
            <person name="Dai P."/>
            <person name="Han X."/>
            <person name="Huang E."/>
            <person name="Gao Y."/>
            <person name="Liu J."/>
            <person name="Shao H."/>
            <person name="Ye R."/>
            <person name="Li L."/>
            <person name="Wei W."/>
            <person name="Wang X."/>
            <person name="Wang C."/>
            <person name="Huo Q."/>
            <person name="Li W."/>
            <person name="Guo W."/>
            <person name="Chen H."/>
            <person name="Chen S."/>
            <person name="Zhou L."/>
            <person name="Zhou L."/>
            <person name="Ni X."/>
            <person name="Tian J."/>
            <person name="Zhou Y."/>
            <person name="Sheng Y."/>
            <person name="Liu T."/>
            <person name="Pan Y."/>
            <person name="Xia L."/>
            <person name="Li J."/>
            <person name="Zhao F."/>
            <person name="Cao W."/>
        </authorList>
    </citation>
    <scope>NUCLEOTIDE SEQUENCE</scope>
    <source>
        <strain evidence="2">Rsan-2018</strain>
        <tissue evidence="2">Larvae</tissue>
    </source>
</reference>
<evidence type="ECO:0000313" key="2">
    <source>
        <dbReference type="EMBL" id="KAH7981700.1"/>
    </source>
</evidence>
<organism evidence="2 3">
    <name type="scientific">Rhipicephalus sanguineus</name>
    <name type="common">Brown dog tick</name>
    <name type="synonym">Ixodes sanguineus</name>
    <dbReference type="NCBI Taxonomy" id="34632"/>
    <lineage>
        <taxon>Eukaryota</taxon>
        <taxon>Metazoa</taxon>
        <taxon>Ecdysozoa</taxon>
        <taxon>Arthropoda</taxon>
        <taxon>Chelicerata</taxon>
        <taxon>Arachnida</taxon>
        <taxon>Acari</taxon>
        <taxon>Parasitiformes</taxon>
        <taxon>Ixodida</taxon>
        <taxon>Ixodoidea</taxon>
        <taxon>Ixodidae</taxon>
        <taxon>Rhipicephalinae</taxon>
        <taxon>Rhipicephalus</taxon>
        <taxon>Rhipicephalus</taxon>
    </lineage>
</organism>
<feature type="compositionally biased region" description="Polar residues" evidence="1">
    <location>
        <begin position="283"/>
        <end position="293"/>
    </location>
</feature>
<name>A0A9D4QGM6_RHISA</name>
<feature type="compositionally biased region" description="Basic and acidic residues" evidence="1">
    <location>
        <begin position="109"/>
        <end position="122"/>
    </location>
</feature>
<accession>A0A9D4QGM6</accession>
<dbReference type="Proteomes" id="UP000821837">
    <property type="component" value="Chromosome 1"/>
</dbReference>
<feature type="region of interest" description="Disordered" evidence="1">
    <location>
        <begin position="478"/>
        <end position="526"/>
    </location>
</feature>
<sequence>MAKGRAGSKTRTEDESPCVKCDNCGRWVYRDETPFPDLDAAKEAEFRCSICQKMEDLEERLSSRHKQACEALQAELIRLESSVQSMAKQLQHLQVQQQQPPGSSPTDVEDNHLLGRPRDKLETTPAAEDPERAAAHEAIAMETTDNYGSPAVDDERGEQAATQLEDGLLRRPPPPCHAPRSEPTPVDTAPVAKQNLGAGPPRPEIPRDIQIHAADMRLEAQSVQSQPGNTDQQSHRKKSQRKKRRTTGKVHPSTRTYDCAGGGSQQSPPIEAKEGDKWDGTESPRSCRNSQSCPPMGTQKEVVLVGDKNIEIVAEIVVAELGSPTALKCISGRSATAADAIAYATKYDKEAEARTRQYIMHAGLHDVLRGKPEDVTKALNLQWTGRPRSLIVCSIPEIYGRGGETRAAVVLANAKIKKWCRRTGNRFLDLAKVVQSTGFQKDGLHYNETTAMEVGRVIGRVAAPFLGLGLSHQREKGATKTTTPCLGKSLCNEPPGPPHRSWEPTQHRLSNRGKRGQGNRTDPEQGRLAQLIEKTLEKVLSKKWPTL</sequence>
<comment type="caution">
    <text evidence="2">The sequence shown here is derived from an EMBL/GenBank/DDBJ whole genome shotgun (WGS) entry which is preliminary data.</text>
</comment>
<reference evidence="2" key="1">
    <citation type="journal article" date="2020" name="Cell">
        <title>Large-Scale Comparative Analyses of Tick Genomes Elucidate Their Genetic Diversity and Vector Capacities.</title>
        <authorList>
            <consortium name="Tick Genome and Microbiome Consortium (TIGMIC)"/>
            <person name="Jia N."/>
            <person name="Wang J."/>
            <person name="Shi W."/>
            <person name="Du L."/>
            <person name="Sun Y."/>
            <person name="Zhan W."/>
            <person name="Jiang J.F."/>
            <person name="Wang Q."/>
            <person name="Zhang B."/>
            <person name="Ji P."/>
            <person name="Bell-Sakyi L."/>
            <person name="Cui X.M."/>
            <person name="Yuan T.T."/>
            <person name="Jiang B.G."/>
            <person name="Yang W.F."/>
            <person name="Lam T.T."/>
            <person name="Chang Q.C."/>
            <person name="Ding S.J."/>
            <person name="Wang X.J."/>
            <person name="Zhu J.G."/>
            <person name="Ruan X.D."/>
            <person name="Zhao L."/>
            <person name="Wei J.T."/>
            <person name="Ye R.Z."/>
            <person name="Que T.C."/>
            <person name="Du C.H."/>
            <person name="Zhou Y.H."/>
            <person name="Cheng J.X."/>
            <person name="Dai P.F."/>
            <person name="Guo W.B."/>
            <person name="Han X.H."/>
            <person name="Huang E.J."/>
            <person name="Li L.F."/>
            <person name="Wei W."/>
            <person name="Gao Y.C."/>
            <person name="Liu J.Z."/>
            <person name="Shao H.Z."/>
            <person name="Wang X."/>
            <person name="Wang C.C."/>
            <person name="Yang T.C."/>
            <person name="Huo Q.B."/>
            <person name="Li W."/>
            <person name="Chen H.Y."/>
            <person name="Chen S.E."/>
            <person name="Zhou L.G."/>
            <person name="Ni X.B."/>
            <person name="Tian J.H."/>
            <person name="Sheng Y."/>
            <person name="Liu T."/>
            <person name="Pan Y.S."/>
            <person name="Xia L.Y."/>
            <person name="Li J."/>
            <person name="Zhao F."/>
            <person name="Cao W.C."/>
        </authorList>
    </citation>
    <scope>NUCLEOTIDE SEQUENCE</scope>
    <source>
        <strain evidence="2">Rsan-2018</strain>
    </source>
</reference>
<feature type="compositionally biased region" description="Low complexity" evidence="1">
    <location>
        <begin position="90"/>
        <end position="99"/>
    </location>
</feature>
<feature type="compositionally biased region" description="Polar residues" evidence="1">
    <location>
        <begin position="221"/>
        <end position="231"/>
    </location>
</feature>
<feature type="compositionally biased region" description="Basic and acidic residues" evidence="1">
    <location>
        <begin position="271"/>
        <end position="282"/>
    </location>
</feature>
<gene>
    <name evidence="2" type="ORF">HPB52_000725</name>
</gene>
<evidence type="ECO:0000313" key="3">
    <source>
        <dbReference type="Proteomes" id="UP000821837"/>
    </source>
</evidence>
<keyword evidence="3" id="KW-1185">Reference proteome</keyword>
<proteinExistence type="predicted"/>
<dbReference type="SUPFAM" id="SSF52266">
    <property type="entry name" value="SGNH hydrolase"/>
    <property type="match status" value="1"/>
</dbReference>
<dbReference type="VEuPathDB" id="VectorBase:RSAN_034373"/>
<feature type="compositionally biased region" description="Basic residues" evidence="1">
    <location>
        <begin position="235"/>
        <end position="248"/>
    </location>
</feature>
<dbReference type="AlphaFoldDB" id="A0A9D4QGM6"/>
<protein>
    <submittedName>
        <fullName evidence="2">Uncharacterized protein</fullName>
    </submittedName>
</protein>
<evidence type="ECO:0000256" key="1">
    <source>
        <dbReference type="SAM" id="MobiDB-lite"/>
    </source>
</evidence>
<dbReference type="EMBL" id="JABSTV010001245">
    <property type="protein sequence ID" value="KAH7981700.1"/>
    <property type="molecule type" value="Genomic_DNA"/>
</dbReference>